<feature type="region of interest" description="Disordered" evidence="1">
    <location>
        <begin position="172"/>
        <end position="196"/>
    </location>
</feature>
<name>A0A5J9SDF9_9POAL</name>
<protein>
    <submittedName>
        <fullName evidence="2">Uncharacterized protein</fullName>
    </submittedName>
</protein>
<evidence type="ECO:0000256" key="1">
    <source>
        <dbReference type="SAM" id="MobiDB-lite"/>
    </source>
</evidence>
<dbReference type="EMBL" id="RWGY01001120">
    <property type="protein sequence ID" value="TVT96868.1"/>
    <property type="molecule type" value="Genomic_DNA"/>
</dbReference>
<sequence length="269" mass="29459">MLSTGFFLSPAEPEGFAAAPFLSCDFMNHFLMSDDCAKENPRKGEAQRRKNSEQIIPLVESRIRARKPRTHSPSPTPEKTGSFRTREAARVEISRFLARLGMRGARVLGVRAVLASSDPIEPWPPAIQGMRGRRGEKGEGDERPRRCAAEDSSRGAAWRRFWFGFGGGEGRRSGLGEKGRTGARCSRGSTSPSGRTRALSGLETSFSTSEFLLILAILALRCSCYVPDGSDGCFVLDGSGHCLVNWKGTGEIGAFSPLFNAYKFQVYIR</sequence>
<gene>
    <name evidence="2" type="ORF">EJB05_57946</name>
</gene>
<feature type="region of interest" description="Disordered" evidence="1">
    <location>
        <begin position="124"/>
        <end position="151"/>
    </location>
</feature>
<accession>A0A5J9SDF9</accession>
<comment type="caution">
    <text evidence="2">The sequence shown here is derived from an EMBL/GenBank/DDBJ whole genome shotgun (WGS) entry which is preliminary data.</text>
</comment>
<dbReference type="Proteomes" id="UP000324897">
    <property type="component" value="Unassembled WGS sequence"/>
</dbReference>
<dbReference type="AlphaFoldDB" id="A0A5J9SDF9"/>
<feature type="compositionally biased region" description="Low complexity" evidence="1">
    <location>
        <begin position="184"/>
        <end position="196"/>
    </location>
</feature>
<evidence type="ECO:0000313" key="2">
    <source>
        <dbReference type="EMBL" id="TVT96868.1"/>
    </source>
</evidence>
<dbReference type="Gramene" id="TVT96868">
    <property type="protein sequence ID" value="TVT96868"/>
    <property type="gene ID" value="EJB05_57946"/>
</dbReference>
<feature type="compositionally biased region" description="Basic and acidic residues" evidence="1">
    <location>
        <begin position="133"/>
        <end position="151"/>
    </location>
</feature>
<feature type="non-terminal residue" evidence="2">
    <location>
        <position position="1"/>
    </location>
</feature>
<reference evidence="2 3" key="1">
    <citation type="journal article" date="2019" name="Sci. Rep.">
        <title>A high-quality genome of Eragrostis curvula grass provides insights into Poaceae evolution and supports new strategies to enhance forage quality.</title>
        <authorList>
            <person name="Carballo J."/>
            <person name="Santos B.A.C.M."/>
            <person name="Zappacosta D."/>
            <person name="Garbus I."/>
            <person name="Selva J.P."/>
            <person name="Gallo C.A."/>
            <person name="Diaz A."/>
            <person name="Albertini E."/>
            <person name="Caccamo M."/>
            <person name="Echenique V."/>
        </authorList>
    </citation>
    <scope>NUCLEOTIDE SEQUENCE [LARGE SCALE GENOMIC DNA]</scope>
    <source>
        <strain evidence="3">cv. Victoria</strain>
        <tissue evidence="2">Leaf</tissue>
    </source>
</reference>
<feature type="compositionally biased region" description="Polar residues" evidence="1">
    <location>
        <begin position="71"/>
        <end position="83"/>
    </location>
</feature>
<keyword evidence="3" id="KW-1185">Reference proteome</keyword>
<proteinExistence type="predicted"/>
<organism evidence="2 3">
    <name type="scientific">Eragrostis curvula</name>
    <name type="common">weeping love grass</name>
    <dbReference type="NCBI Taxonomy" id="38414"/>
    <lineage>
        <taxon>Eukaryota</taxon>
        <taxon>Viridiplantae</taxon>
        <taxon>Streptophyta</taxon>
        <taxon>Embryophyta</taxon>
        <taxon>Tracheophyta</taxon>
        <taxon>Spermatophyta</taxon>
        <taxon>Magnoliopsida</taxon>
        <taxon>Liliopsida</taxon>
        <taxon>Poales</taxon>
        <taxon>Poaceae</taxon>
        <taxon>PACMAD clade</taxon>
        <taxon>Chloridoideae</taxon>
        <taxon>Eragrostideae</taxon>
        <taxon>Eragrostidinae</taxon>
        <taxon>Eragrostis</taxon>
    </lineage>
</organism>
<feature type="region of interest" description="Disordered" evidence="1">
    <location>
        <begin position="64"/>
        <end position="85"/>
    </location>
</feature>
<evidence type="ECO:0000313" key="3">
    <source>
        <dbReference type="Proteomes" id="UP000324897"/>
    </source>
</evidence>